<dbReference type="CDD" id="cd00338">
    <property type="entry name" value="Ser_Recombinase"/>
    <property type="match status" value="1"/>
</dbReference>
<protein>
    <submittedName>
        <fullName evidence="3">Recombinase family protein</fullName>
    </submittedName>
</protein>
<dbReference type="Gene3D" id="3.90.1750.20">
    <property type="entry name" value="Putative Large Serine Recombinase, Chain B, Domain 2"/>
    <property type="match status" value="1"/>
</dbReference>
<dbReference type="InterPro" id="IPR050639">
    <property type="entry name" value="SSR_resolvase"/>
</dbReference>
<dbReference type="InterPro" id="IPR036162">
    <property type="entry name" value="Resolvase-like_N_sf"/>
</dbReference>
<reference evidence="3 4" key="1">
    <citation type="submission" date="2020-07" db="EMBL/GenBank/DDBJ databases">
        <title>MOT database genomes.</title>
        <authorList>
            <person name="Joseph S."/>
            <person name="Aduse-Opoku J."/>
            <person name="Hashim A."/>
            <person name="Wade W."/>
            <person name="Curtis M."/>
        </authorList>
    </citation>
    <scope>NUCLEOTIDE SEQUENCE [LARGE SCALE GENOMIC DNA]</scope>
    <source>
        <strain evidence="3 4">CIP 106318</strain>
    </source>
</reference>
<feature type="domain" description="Resolvase/invertase-type recombinase catalytic" evidence="1">
    <location>
        <begin position="19"/>
        <end position="165"/>
    </location>
</feature>
<sequence>MKRVIKIESVNSLKKDKLRVAAYARVSHTYLKNSLSNQVSYYNTIIQNNPEWELKGIYIDEAISGRNTNKRREYQRLIKDCEKGEIDIILTKSISRFGRNTIELLKTIRELKLLKVSVRFEKENIDTLTTDGELLLTLLSTLAEEESKSISDNIKWKVKKSFEQGIPYIKQDMYGYRFKNTKYEVERKEAKIIKQIYDWYIEGLSPTMISRKLNDIGETTRKGNKFSRAIIHNILSQETYTGKLILQKTYHDIEKGFSVINKGKRTMYIVENAHESIITQEIFDRVQKEKSNRSLHNNKEKKSE</sequence>
<dbReference type="SMART" id="SM00857">
    <property type="entry name" value="Resolvase"/>
    <property type="match status" value="1"/>
</dbReference>
<accession>A0ABX2SXB4</accession>
<proteinExistence type="predicted"/>
<gene>
    <name evidence="3" type="ORF">HZY85_01470</name>
</gene>
<feature type="domain" description="Recombinase" evidence="2">
    <location>
        <begin position="173"/>
        <end position="296"/>
    </location>
</feature>
<dbReference type="EMBL" id="JACBYF010000002">
    <property type="protein sequence ID" value="NYS46865.1"/>
    <property type="molecule type" value="Genomic_DNA"/>
</dbReference>
<dbReference type="PANTHER" id="PTHR30461:SF23">
    <property type="entry name" value="DNA RECOMBINASE-RELATED"/>
    <property type="match status" value="1"/>
</dbReference>
<dbReference type="PROSITE" id="PS51736">
    <property type="entry name" value="RECOMBINASES_3"/>
    <property type="match status" value="1"/>
</dbReference>
<dbReference type="SUPFAM" id="SSF53041">
    <property type="entry name" value="Resolvase-like"/>
    <property type="match status" value="1"/>
</dbReference>
<evidence type="ECO:0000259" key="2">
    <source>
        <dbReference type="PROSITE" id="PS51737"/>
    </source>
</evidence>
<comment type="caution">
    <text evidence="3">The sequence shown here is derived from an EMBL/GenBank/DDBJ whole genome shotgun (WGS) entry which is preliminary data.</text>
</comment>
<dbReference type="InterPro" id="IPR038109">
    <property type="entry name" value="DNA_bind_recomb_sf"/>
</dbReference>
<dbReference type="Gene3D" id="3.40.50.1390">
    <property type="entry name" value="Resolvase, N-terminal catalytic domain"/>
    <property type="match status" value="1"/>
</dbReference>
<dbReference type="Pfam" id="PF00239">
    <property type="entry name" value="Resolvase"/>
    <property type="match status" value="1"/>
</dbReference>
<dbReference type="RefSeq" id="WP_179940136.1">
    <property type="nucleotide sequence ID" value="NZ_JACBYF010000002.1"/>
</dbReference>
<evidence type="ECO:0000259" key="1">
    <source>
        <dbReference type="PROSITE" id="PS51736"/>
    </source>
</evidence>
<dbReference type="PROSITE" id="PS51737">
    <property type="entry name" value="RECOMBINASE_DNA_BIND"/>
    <property type="match status" value="1"/>
</dbReference>
<dbReference type="PANTHER" id="PTHR30461">
    <property type="entry name" value="DNA-INVERTASE FROM LAMBDOID PROPHAGE"/>
    <property type="match status" value="1"/>
</dbReference>
<organism evidence="3 4">
    <name type="scientific">Gemelliphila palaticanis</name>
    <dbReference type="NCBI Taxonomy" id="81950"/>
    <lineage>
        <taxon>Bacteria</taxon>
        <taxon>Bacillati</taxon>
        <taxon>Bacillota</taxon>
        <taxon>Bacilli</taxon>
        <taxon>Bacillales</taxon>
        <taxon>Gemellaceae</taxon>
        <taxon>Gemelliphila</taxon>
    </lineage>
</organism>
<evidence type="ECO:0000313" key="4">
    <source>
        <dbReference type="Proteomes" id="UP000531840"/>
    </source>
</evidence>
<dbReference type="InterPro" id="IPR006119">
    <property type="entry name" value="Resolv_N"/>
</dbReference>
<dbReference type="InterPro" id="IPR011109">
    <property type="entry name" value="DNA_bind_recombinase_dom"/>
</dbReference>
<evidence type="ECO:0000313" key="3">
    <source>
        <dbReference type="EMBL" id="NYS46865.1"/>
    </source>
</evidence>
<dbReference type="Proteomes" id="UP000531840">
    <property type="component" value="Unassembled WGS sequence"/>
</dbReference>
<name>A0ABX2SXB4_9BACL</name>
<dbReference type="Pfam" id="PF07508">
    <property type="entry name" value="Recombinase"/>
    <property type="match status" value="1"/>
</dbReference>
<keyword evidence="4" id="KW-1185">Reference proteome</keyword>